<dbReference type="Gene3D" id="2.160.20.10">
    <property type="entry name" value="Single-stranded right-handed beta-helix, Pectin lyase-like"/>
    <property type="match status" value="3"/>
</dbReference>
<name>A0A951PRS3_9CYAN</name>
<feature type="chain" id="PRO_5037147133" evidence="2">
    <location>
        <begin position="27"/>
        <end position="1038"/>
    </location>
</feature>
<feature type="compositionally biased region" description="Polar residues" evidence="1">
    <location>
        <begin position="971"/>
        <end position="983"/>
    </location>
</feature>
<proteinExistence type="predicted"/>
<protein>
    <submittedName>
        <fullName evidence="4">Filamentous hemagglutinin N-terminal domain-containing protein</fullName>
    </submittedName>
</protein>
<feature type="domain" description="Filamentous haemagglutinin FhaB/tRNA nuclease CdiA-like TPS" evidence="3">
    <location>
        <begin position="32"/>
        <end position="144"/>
    </location>
</feature>
<evidence type="ECO:0000256" key="1">
    <source>
        <dbReference type="SAM" id="MobiDB-lite"/>
    </source>
</evidence>
<sequence length="1038" mass="105697">MKGCYLEKWFKASSVLIALFSPDMSAAQVVGDTTLPIGERSQVTGNPNFQIDGGATRGGNLFHSFSDFSIPTGGSAFFNNAADVQNILTRVTGGSISNIDGLIRANGTANLFLLNPNGIIFGQNASLNIGGSFVATTANALGFGNVGFFSASNPEVPSSLLTINPSALLFNQLAASPIQNNSTAPAGTTLAGDDTFGLRVPNGRSLLLVGGNISLDGGGLNALGGQLELGGLSSAGTVGLNGDGNDLSLSFPDSVARSDIFLSNGAQVNVIASDGGSIALNARNLEMTGDSGLVAGIERGLGSNNSQAGNIAVNATGAINLNYSAIVNQAQRQANGQGGDVNISASTLQLEGGARIYTVTSGAGKGGSLSVDAQDVQIIGTSADGRFFSALAASTNENSTGNAGDLTIKTNTLLVRDGAQVSTTTFGAGNAGSLSVDAQDVQLIGRSADGRATSGLYASAERNSTGNAGDLTIKTNTLLVRDGAMGTYTFGAGNAGSLRIDAQEVQIDGQFYSSSVLTSAASGSTGDAGNLTIKTNTLLVRGRVTMGTYTFGAGKAGDLTIRTNTLLVRDGAQVLTATFGAGNAGFLSVDAQDVQIIGTSANGQTASALVASAAPNSTGNAGDLTIKTNTLLVRDGAQVGAGTVGAGKGGDLSVDAQDVQIIGTSADGRIPSLLYTSALSNLTGDAGDLTIKTNTLLVRDGARVITDTRGAGKAGDLEVNAQDVQIIGTSADGRFPSGLFASTDPNSTGDARDLRIETNTLLVQDGALVTVQSRGTGTAGNLFVEANQIYLNNQGRINADTSGGGGNINLRSPLILLRNGSNISTNARGSNIPGGNIDINTDNLVAVPSEDSNITANSQDFRGGNVIVRASGIFGIEFREQLTPLSDITATGVSEEFRGTVEFITPGIDPARGLAELPTEVVDATDAIAQGCPANEGNSFVVTGRGGLPPNPEQQLDDDAEWLDRRRLTVDQQTNPGTEGSQQHSEDRLDTRHSAHHPPLIEATGWEMAPTGQVILTASATNVTPSNRWGQPVNCDRS</sequence>
<dbReference type="AlphaFoldDB" id="A0A951PRS3"/>
<dbReference type="InterPro" id="IPR011050">
    <property type="entry name" value="Pectin_lyase_fold/virulence"/>
</dbReference>
<evidence type="ECO:0000259" key="3">
    <source>
        <dbReference type="SMART" id="SM00912"/>
    </source>
</evidence>
<gene>
    <name evidence="4" type="ORF">KME25_32475</name>
</gene>
<evidence type="ECO:0000313" key="5">
    <source>
        <dbReference type="Proteomes" id="UP000753908"/>
    </source>
</evidence>
<dbReference type="InterPro" id="IPR012334">
    <property type="entry name" value="Pectin_lyas_fold"/>
</dbReference>
<comment type="caution">
    <text evidence="4">The sequence shown here is derived from an EMBL/GenBank/DDBJ whole genome shotgun (WGS) entry which is preliminary data.</text>
</comment>
<dbReference type="NCBIfam" id="TIGR01901">
    <property type="entry name" value="adhes_NPXG"/>
    <property type="match status" value="1"/>
</dbReference>
<feature type="signal peptide" evidence="2">
    <location>
        <begin position="1"/>
        <end position="26"/>
    </location>
</feature>
<feature type="region of interest" description="Disordered" evidence="1">
    <location>
        <begin position="971"/>
        <end position="993"/>
    </location>
</feature>
<dbReference type="Proteomes" id="UP000753908">
    <property type="component" value="Unassembled WGS sequence"/>
</dbReference>
<dbReference type="EMBL" id="JAHHIF010000081">
    <property type="protein sequence ID" value="MBW4549085.1"/>
    <property type="molecule type" value="Genomic_DNA"/>
</dbReference>
<accession>A0A951PRS3</accession>
<evidence type="ECO:0000256" key="2">
    <source>
        <dbReference type="SAM" id="SignalP"/>
    </source>
</evidence>
<feature type="compositionally biased region" description="Basic and acidic residues" evidence="1">
    <location>
        <begin position="984"/>
        <end position="993"/>
    </location>
</feature>
<reference evidence="4" key="1">
    <citation type="submission" date="2021-05" db="EMBL/GenBank/DDBJ databases">
        <authorList>
            <person name="Pietrasiak N."/>
            <person name="Ward R."/>
            <person name="Stajich J.E."/>
            <person name="Kurbessoian T."/>
        </authorList>
    </citation>
    <scope>NUCLEOTIDE SEQUENCE</scope>
    <source>
        <strain evidence="4">CPER-KK1</strain>
    </source>
</reference>
<evidence type="ECO:0000313" key="4">
    <source>
        <dbReference type="EMBL" id="MBW4549085.1"/>
    </source>
</evidence>
<dbReference type="Pfam" id="PF05860">
    <property type="entry name" value="TPS"/>
    <property type="match status" value="1"/>
</dbReference>
<reference evidence="4" key="2">
    <citation type="journal article" date="2022" name="Microbiol. Resour. Announc.">
        <title>Metagenome Sequencing to Explore Phylogenomics of Terrestrial Cyanobacteria.</title>
        <authorList>
            <person name="Ward R.D."/>
            <person name="Stajich J.E."/>
            <person name="Johansen J.R."/>
            <person name="Huntemann M."/>
            <person name="Clum A."/>
            <person name="Foster B."/>
            <person name="Foster B."/>
            <person name="Roux S."/>
            <person name="Palaniappan K."/>
            <person name="Varghese N."/>
            <person name="Mukherjee S."/>
            <person name="Reddy T.B.K."/>
            <person name="Daum C."/>
            <person name="Copeland A."/>
            <person name="Chen I.A."/>
            <person name="Ivanova N.N."/>
            <person name="Kyrpides N.C."/>
            <person name="Shapiro N."/>
            <person name="Eloe-Fadrosh E.A."/>
            <person name="Pietrasiak N."/>
        </authorList>
    </citation>
    <scope>NUCLEOTIDE SEQUENCE</scope>
    <source>
        <strain evidence="4">CPER-KK1</strain>
    </source>
</reference>
<organism evidence="4 5">
    <name type="scientific">Symplocastrum torsivum CPER-KK1</name>
    <dbReference type="NCBI Taxonomy" id="450513"/>
    <lineage>
        <taxon>Bacteria</taxon>
        <taxon>Bacillati</taxon>
        <taxon>Cyanobacteriota</taxon>
        <taxon>Cyanophyceae</taxon>
        <taxon>Oscillatoriophycideae</taxon>
        <taxon>Oscillatoriales</taxon>
        <taxon>Microcoleaceae</taxon>
        <taxon>Symplocastrum</taxon>
    </lineage>
</organism>
<dbReference type="SUPFAM" id="SSF51126">
    <property type="entry name" value="Pectin lyase-like"/>
    <property type="match status" value="3"/>
</dbReference>
<dbReference type="SMART" id="SM00912">
    <property type="entry name" value="Haemagg_act"/>
    <property type="match status" value="1"/>
</dbReference>
<dbReference type="InterPro" id="IPR008638">
    <property type="entry name" value="FhaB/CdiA-like_TPS"/>
</dbReference>
<keyword evidence="2" id="KW-0732">Signal</keyword>